<dbReference type="STRING" id="1434701.SAMN05443634_106164"/>
<evidence type="ECO:0000313" key="1">
    <source>
        <dbReference type="EMBL" id="SHL15248.1"/>
    </source>
</evidence>
<dbReference type="OrthoDB" id="5903604at2"/>
<dbReference type="Proteomes" id="UP000184120">
    <property type="component" value="Unassembled WGS sequence"/>
</dbReference>
<organism evidence="1 2">
    <name type="scientific">Chishuiella changwenlii</name>
    <dbReference type="NCBI Taxonomy" id="1434701"/>
    <lineage>
        <taxon>Bacteria</taxon>
        <taxon>Pseudomonadati</taxon>
        <taxon>Bacteroidota</taxon>
        <taxon>Flavobacteriia</taxon>
        <taxon>Flavobacteriales</taxon>
        <taxon>Weeksellaceae</taxon>
        <taxon>Chishuiella</taxon>
    </lineage>
</organism>
<dbReference type="RefSeq" id="WP_072931780.1">
    <property type="nucleotide sequence ID" value="NZ_FRBH01000006.1"/>
</dbReference>
<dbReference type="Pfam" id="PF14253">
    <property type="entry name" value="AbiH"/>
    <property type="match status" value="1"/>
</dbReference>
<reference evidence="2" key="1">
    <citation type="submission" date="2016-11" db="EMBL/GenBank/DDBJ databases">
        <authorList>
            <person name="Varghese N."/>
            <person name="Submissions S."/>
        </authorList>
    </citation>
    <scope>NUCLEOTIDE SEQUENCE [LARGE SCALE GENOMIC DNA]</scope>
    <source>
        <strain evidence="2">DSM 27989</strain>
    </source>
</reference>
<proteinExistence type="predicted"/>
<accession>A0A1M6YAK8</accession>
<dbReference type="EMBL" id="FRBH01000006">
    <property type="protein sequence ID" value="SHL15248.1"/>
    <property type="molecule type" value="Genomic_DNA"/>
</dbReference>
<name>A0A1M6YAK8_9FLAO</name>
<sequence length="440" mass="52502">MNRIILIGNGFDKGVGLPTLYSDFTEWLIEGIIENINNKIPSDYDIIYKNIIYKVNIRDHTKDYCDDFIFCNCIDFQNINRDLFFRKTKEASSYFTNNGFKEEIIRNTDQFKHFHNSLIQFNNIFFSLLIKKYHANDNWGNIEQIFYDELIKTSDDKIEELNKDFLVLINKLEEYLKTIDIETIINSKSKNYMNYIKGNIYSDDLRSSQFCPTSIKEKLVDFRQTLLQKDYSIRRELQEKIEFKGSFMSKKFIDHIITKDIDLKLLSDEFNIDNYLFLNFNYTDTPNYFINEDKNNVYLNIHGDLTGNLNSPIIFGFGDELDENYKILEDKNNNSFLKHIKSINYLQNNSYRKLIEFLESEHFQVFIFGHSCGTSDRTLLNTIFEHDNCISIVPFIRTDRDNYQDTVMNIYRNFTDKRKLRKRVVNRDLCKNLTLNEKEI</sequence>
<evidence type="ECO:0000313" key="2">
    <source>
        <dbReference type="Proteomes" id="UP000184120"/>
    </source>
</evidence>
<protein>
    <submittedName>
        <fullName evidence="1">Bacteriophage abortive infection AbiH</fullName>
    </submittedName>
</protein>
<gene>
    <name evidence="1" type="ORF">SAMN05443634_106164</name>
</gene>
<dbReference type="AlphaFoldDB" id="A0A1M6YAK8"/>
<dbReference type="InterPro" id="IPR025935">
    <property type="entry name" value="AbiH"/>
</dbReference>